<sequence length="440" mass="49288">MASMSGARQQKERQSRPSVCVVCGDTAIGYNYGAASCAPCKAFFRRTIIGKYNSLTVCQRNGICAREPSLKPCRKCRYDRCIAGGMKPELVMFTDISELASTSNRTSSMDDASASASGGESNRTKVAHENVSFDHQTDEAEEAPCDPAPSSSEEEETRAVQIVANPFRIESKMEVLMQNLATLEAAHQRLRRSTYAPRLTTTLSIDDFVFAPSKLGEHFEVQMYSPAFNPFADMLFPPEMLVKMRVVLDLSDFDYTTRKLWAVQDMIYTIEYMKVLPIYQLLDDSSKRVLASSTLVCTNLMTAYYSYTHNSDRTLFPDGSVVTWTPDIQAQAPGATRMHTGIIAAFREVNIDEREYSLLKNIIICNPNLDGLQQYDATLLQHEQEREDVEIGPSRFVKIISIAEVANKLTSWQKAQYVTSIALDLLKPSCPFRDSVFHSP</sequence>
<keyword evidence="6 10" id="KW-0238">DNA-binding</keyword>
<dbReference type="PRINTS" id="PR00398">
    <property type="entry name" value="STRDHORMONER"/>
</dbReference>
<dbReference type="InterPro" id="IPR001628">
    <property type="entry name" value="Znf_hrmn_rcpt"/>
</dbReference>
<keyword evidence="4 10" id="KW-0862">Zinc</keyword>
<evidence type="ECO:0000256" key="4">
    <source>
        <dbReference type="ARBA" id="ARBA00022833"/>
    </source>
</evidence>
<dbReference type="GO" id="GO:0008270">
    <property type="term" value="F:zinc ion binding"/>
    <property type="evidence" value="ECO:0007669"/>
    <property type="project" value="UniProtKB-KW"/>
</dbReference>
<evidence type="ECO:0000256" key="1">
    <source>
        <dbReference type="ARBA" id="ARBA00005993"/>
    </source>
</evidence>
<dbReference type="SUPFAM" id="SSF57716">
    <property type="entry name" value="Glucocorticoid receptor-like (DNA-binding domain)"/>
    <property type="match status" value="1"/>
</dbReference>
<dbReference type="AlphaFoldDB" id="A0A2A6CJ74"/>
<evidence type="ECO:0000256" key="6">
    <source>
        <dbReference type="ARBA" id="ARBA00023125"/>
    </source>
</evidence>
<keyword evidence="5 10" id="KW-0805">Transcription regulation</keyword>
<evidence type="ECO:0000256" key="3">
    <source>
        <dbReference type="ARBA" id="ARBA00022771"/>
    </source>
</evidence>
<dbReference type="SMART" id="SM00399">
    <property type="entry name" value="ZnF_C4"/>
    <property type="match status" value="1"/>
</dbReference>
<dbReference type="GO" id="GO:0030154">
    <property type="term" value="P:cell differentiation"/>
    <property type="evidence" value="ECO:0000318"/>
    <property type="project" value="GO_Central"/>
</dbReference>
<gene>
    <name evidence="12" type="primary">WBGene00279621</name>
</gene>
<evidence type="ECO:0000313" key="12">
    <source>
        <dbReference type="EnsemblMetazoa" id="PPA41252.1"/>
    </source>
</evidence>
<evidence type="ECO:0000256" key="11">
    <source>
        <dbReference type="SAM" id="MobiDB-lite"/>
    </source>
</evidence>
<keyword evidence="9 10" id="KW-0539">Nucleus</keyword>
<accession>A0A2A6CJ74</accession>
<dbReference type="InterPro" id="IPR013088">
    <property type="entry name" value="Znf_NHR/GATA"/>
</dbReference>
<name>A0A2A6CJ74_PRIPA</name>
<keyword evidence="8 10" id="KW-0675">Receptor</keyword>
<dbReference type="PANTHER" id="PTHR24083">
    <property type="entry name" value="NUCLEAR HORMONE RECEPTOR"/>
    <property type="match status" value="1"/>
</dbReference>
<evidence type="ECO:0000313" key="13">
    <source>
        <dbReference type="Proteomes" id="UP000005239"/>
    </source>
</evidence>
<dbReference type="Gene3D" id="3.30.50.10">
    <property type="entry name" value="Erythroid Transcription Factor GATA-1, subunit A"/>
    <property type="match status" value="1"/>
</dbReference>
<feature type="compositionally biased region" description="Basic and acidic residues" evidence="11">
    <location>
        <begin position="122"/>
        <end position="138"/>
    </location>
</feature>
<evidence type="ECO:0000256" key="7">
    <source>
        <dbReference type="ARBA" id="ARBA00023163"/>
    </source>
</evidence>
<proteinExistence type="inferred from homology"/>
<evidence type="ECO:0000256" key="5">
    <source>
        <dbReference type="ARBA" id="ARBA00023015"/>
    </source>
</evidence>
<dbReference type="PROSITE" id="PS00031">
    <property type="entry name" value="NUCLEAR_REC_DBD_1"/>
    <property type="match status" value="1"/>
</dbReference>
<dbReference type="InterPro" id="IPR050274">
    <property type="entry name" value="Nuclear_hormone_rcpt_NR2"/>
</dbReference>
<dbReference type="GO" id="GO:0000978">
    <property type="term" value="F:RNA polymerase II cis-regulatory region sequence-specific DNA binding"/>
    <property type="evidence" value="ECO:0000318"/>
    <property type="project" value="GO_Central"/>
</dbReference>
<dbReference type="SUPFAM" id="SSF48508">
    <property type="entry name" value="Nuclear receptor ligand-binding domain"/>
    <property type="match status" value="1"/>
</dbReference>
<comment type="subcellular location">
    <subcellularLocation>
        <location evidence="10">Nucleus</location>
    </subcellularLocation>
</comment>
<dbReference type="EnsemblMetazoa" id="PPA41252.1">
    <property type="protein sequence ID" value="PPA41252.1"/>
    <property type="gene ID" value="WBGene00279621"/>
</dbReference>
<evidence type="ECO:0000256" key="2">
    <source>
        <dbReference type="ARBA" id="ARBA00022723"/>
    </source>
</evidence>
<evidence type="ECO:0000256" key="9">
    <source>
        <dbReference type="ARBA" id="ARBA00023242"/>
    </source>
</evidence>
<dbReference type="GO" id="GO:0006357">
    <property type="term" value="P:regulation of transcription by RNA polymerase II"/>
    <property type="evidence" value="ECO:0000318"/>
    <property type="project" value="GO_Central"/>
</dbReference>
<keyword evidence="2 10" id="KW-0479">Metal-binding</keyword>
<reference evidence="12" key="2">
    <citation type="submission" date="2022-06" db="UniProtKB">
        <authorList>
            <consortium name="EnsemblMetazoa"/>
        </authorList>
    </citation>
    <scope>IDENTIFICATION</scope>
    <source>
        <strain evidence="12">PS312</strain>
    </source>
</reference>
<dbReference type="OrthoDB" id="5850793at2759"/>
<reference evidence="13" key="1">
    <citation type="journal article" date="2008" name="Nat. Genet.">
        <title>The Pristionchus pacificus genome provides a unique perspective on nematode lifestyle and parasitism.</title>
        <authorList>
            <person name="Dieterich C."/>
            <person name="Clifton S.W."/>
            <person name="Schuster L.N."/>
            <person name="Chinwalla A."/>
            <person name="Delehaunty K."/>
            <person name="Dinkelacker I."/>
            <person name="Fulton L."/>
            <person name="Fulton R."/>
            <person name="Godfrey J."/>
            <person name="Minx P."/>
            <person name="Mitreva M."/>
            <person name="Roeseler W."/>
            <person name="Tian H."/>
            <person name="Witte H."/>
            <person name="Yang S.P."/>
            <person name="Wilson R.K."/>
            <person name="Sommer R.J."/>
        </authorList>
    </citation>
    <scope>NUCLEOTIDE SEQUENCE [LARGE SCALE GENOMIC DNA]</scope>
    <source>
        <strain evidence="13">PS312</strain>
    </source>
</reference>
<organism evidence="12 13">
    <name type="scientific">Pristionchus pacificus</name>
    <name type="common">Parasitic nematode worm</name>
    <dbReference type="NCBI Taxonomy" id="54126"/>
    <lineage>
        <taxon>Eukaryota</taxon>
        <taxon>Metazoa</taxon>
        <taxon>Ecdysozoa</taxon>
        <taxon>Nematoda</taxon>
        <taxon>Chromadorea</taxon>
        <taxon>Rhabditida</taxon>
        <taxon>Rhabditina</taxon>
        <taxon>Diplogasteromorpha</taxon>
        <taxon>Diplogasteroidea</taxon>
        <taxon>Neodiplogasteridae</taxon>
        <taxon>Pristionchus</taxon>
    </lineage>
</organism>
<dbReference type="PROSITE" id="PS51030">
    <property type="entry name" value="NUCLEAR_REC_DBD_2"/>
    <property type="match status" value="1"/>
</dbReference>
<keyword evidence="7 10" id="KW-0804">Transcription</keyword>
<dbReference type="InterPro" id="IPR001723">
    <property type="entry name" value="Nuclear_hrmn_rcpt"/>
</dbReference>
<dbReference type="SMART" id="SM00430">
    <property type="entry name" value="HOLI"/>
    <property type="match status" value="1"/>
</dbReference>
<protein>
    <submittedName>
        <fullName evidence="12">Nuclear receptor</fullName>
    </submittedName>
</protein>
<dbReference type="GO" id="GO:0005634">
    <property type="term" value="C:nucleus"/>
    <property type="evidence" value="ECO:0007669"/>
    <property type="project" value="UniProtKB-SubCell"/>
</dbReference>
<dbReference type="PROSITE" id="PS51843">
    <property type="entry name" value="NR_LBD"/>
    <property type="match status" value="1"/>
</dbReference>
<dbReference type="Pfam" id="PF00105">
    <property type="entry name" value="zf-C4"/>
    <property type="match status" value="1"/>
</dbReference>
<dbReference type="InterPro" id="IPR000536">
    <property type="entry name" value="Nucl_hrmn_rcpt_lig-bd"/>
</dbReference>
<evidence type="ECO:0000256" key="8">
    <source>
        <dbReference type="ARBA" id="ARBA00023170"/>
    </source>
</evidence>
<keyword evidence="3 10" id="KW-0863">Zinc-finger</keyword>
<dbReference type="Proteomes" id="UP000005239">
    <property type="component" value="Unassembled WGS sequence"/>
</dbReference>
<keyword evidence="13" id="KW-1185">Reference proteome</keyword>
<dbReference type="GO" id="GO:0004879">
    <property type="term" value="F:nuclear receptor activity"/>
    <property type="evidence" value="ECO:0000318"/>
    <property type="project" value="GO_Central"/>
</dbReference>
<dbReference type="PRINTS" id="PR00047">
    <property type="entry name" value="STROIDFINGER"/>
</dbReference>
<accession>A0A8R1UXA5</accession>
<dbReference type="Pfam" id="PF00104">
    <property type="entry name" value="Hormone_recep"/>
    <property type="match status" value="1"/>
</dbReference>
<dbReference type="InterPro" id="IPR035500">
    <property type="entry name" value="NHR-like_dom_sf"/>
</dbReference>
<feature type="compositionally biased region" description="Low complexity" evidence="11">
    <location>
        <begin position="107"/>
        <end position="117"/>
    </location>
</feature>
<evidence type="ECO:0000256" key="10">
    <source>
        <dbReference type="RuleBase" id="RU004334"/>
    </source>
</evidence>
<feature type="region of interest" description="Disordered" evidence="11">
    <location>
        <begin position="103"/>
        <end position="158"/>
    </location>
</feature>
<comment type="similarity">
    <text evidence="1 10">Belongs to the nuclear hormone receptor family.</text>
</comment>
<dbReference type="Gene3D" id="1.10.565.10">
    <property type="entry name" value="Retinoid X Receptor"/>
    <property type="match status" value="1"/>
</dbReference>